<keyword evidence="4" id="KW-0143">Chaperone</keyword>
<evidence type="ECO:0000256" key="1">
    <source>
        <dbReference type="ARBA" id="ARBA00004496"/>
    </source>
</evidence>
<dbReference type="Proteomes" id="UP000317303">
    <property type="component" value="Unassembled WGS sequence"/>
</dbReference>
<evidence type="ECO:0000256" key="3">
    <source>
        <dbReference type="ARBA" id="ARBA00022490"/>
    </source>
</evidence>
<sequence>MTVLTRPVTVPRSVLLHVWQLEGLGDSPPVFGADDIYVSQQRRAEHDRECFRLLEQLGVAHGDMLTREFRVALRILAAPSRELYCWSTVNGPGNGPGDGSGNGPGNGSAKRKFAAAIAGGEGVAVQVRGDLVSFVGFEERHFIDDFVSELPQYPAASVPEMHITRAAFEQRDERHDMFAAKQPPEKQLEKLMKAPRLGVHQVYVAGTVNGTHQRSKPFTVIDIRDQGRVLTFTDGRGDIHCLPGTPANLAKTFLATWQSMS</sequence>
<organism evidence="5 6">
    <name type="scientific">Prauserella rugosa</name>
    <dbReference type="NCBI Taxonomy" id="43354"/>
    <lineage>
        <taxon>Bacteria</taxon>
        <taxon>Bacillati</taxon>
        <taxon>Actinomycetota</taxon>
        <taxon>Actinomycetes</taxon>
        <taxon>Pseudonocardiales</taxon>
        <taxon>Pseudonocardiaceae</taxon>
        <taxon>Prauserella</taxon>
    </lineage>
</organism>
<name>A0A660CFY3_9PSEU</name>
<evidence type="ECO:0000256" key="2">
    <source>
        <dbReference type="ARBA" id="ARBA00006411"/>
    </source>
</evidence>
<comment type="subcellular location">
    <subcellularLocation>
        <location evidence="1">Cytoplasm</location>
    </subcellularLocation>
</comment>
<protein>
    <submittedName>
        <fullName evidence="5">ESAT-6 protein secretion system EspG family protein</fullName>
    </submittedName>
</protein>
<dbReference type="Pfam" id="PF14011">
    <property type="entry name" value="ESX-1_EspG"/>
    <property type="match status" value="1"/>
</dbReference>
<dbReference type="EMBL" id="VLJV01000001">
    <property type="protein sequence ID" value="TWH21324.1"/>
    <property type="molecule type" value="Genomic_DNA"/>
</dbReference>
<evidence type="ECO:0000313" key="5">
    <source>
        <dbReference type="EMBL" id="TWH21324.1"/>
    </source>
</evidence>
<comment type="similarity">
    <text evidence="2">Belongs to the EspG family.</text>
</comment>
<accession>A0A660CFY3</accession>
<dbReference type="OrthoDB" id="3612957at2"/>
<comment type="caution">
    <text evidence="5">The sequence shown here is derived from an EMBL/GenBank/DDBJ whole genome shotgun (WGS) entry which is preliminary data.</text>
</comment>
<dbReference type="InterPro" id="IPR025734">
    <property type="entry name" value="EspG"/>
</dbReference>
<dbReference type="RefSeq" id="WP_030532052.1">
    <property type="nucleotide sequence ID" value="NZ_JOIJ01000007.1"/>
</dbReference>
<keyword evidence="3" id="KW-0963">Cytoplasm</keyword>
<proteinExistence type="inferred from homology"/>
<evidence type="ECO:0000313" key="6">
    <source>
        <dbReference type="Proteomes" id="UP000317303"/>
    </source>
</evidence>
<dbReference type="AlphaFoldDB" id="A0A660CFY3"/>
<reference evidence="5 6" key="1">
    <citation type="submission" date="2019-07" db="EMBL/GenBank/DDBJ databases">
        <title>R&amp;d 2014.</title>
        <authorList>
            <person name="Klenk H.-P."/>
        </authorList>
    </citation>
    <scope>NUCLEOTIDE SEQUENCE [LARGE SCALE GENOMIC DNA]</scope>
    <source>
        <strain evidence="5 6">DSM 43194</strain>
    </source>
</reference>
<gene>
    <name evidence="5" type="ORF">JD82_03183</name>
</gene>
<keyword evidence="6" id="KW-1185">Reference proteome</keyword>
<evidence type="ECO:0000256" key="4">
    <source>
        <dbReference type="ARBA" id="ARBA00023186"/>
    </source>
</evidence>